<feature type="domain" description="C2H2-type" evidence="6">
    <location>
        <begin position="604"/>
        <end position="631"/>
    </location>
</feature>
<feature type="domain" description="C2H2-type" evidence="6">
    <location>
        <begin position="180"/>
        <end position="207"/>
    </location>
</feature>
<gene>
    <name evidence="8" type="primary">LOC103505965</name>
</gene>
<dbReference type="InterPro" id="IPR036236">
    <property type="entry name" value="Znf_C2H2_sf"/>
</dbReference>
<dbReference type="GO" id="GO:0005634">
    <property type="term" value="C:nucleus"/>
    <property type="evidence" value="ECO:0007669"/>
    <property type="project" value="UniProtKB-ARBA"/>
</dbReference>
<proteinExistence type="predicted"/>
<dbReference type="RefSeq" id="XP_026676953.1">
    <property type="nucleotide sequence ID" value="XM_026821152.1"/>
</dbReference>
<feature type="domain" description="C2H2-type" evidence="6">
    <location>
        <begin position="337"/>
        <end position="364"/>
    </location>
</feature>
<keyword evidence="4" id="KW-0862">Zinc</keyword>
<evidence type="ECO:0000313" key="7">
    <source>
        <dbReference type="Proteomes" id="UP000079169"/>
    </source>
</evidence>
<evidence type="ECO:0000256" key="4">
    <source>
        <dbReference type="ARBA" id="ARBA00022833"/>
    </source>
</evidence>
<evidence type="ECO:0000256" key="2">
    <source>
        <dbReference type="ARBA" id="ARBA00022737"/>
    </source>
</evidence>
<dbReference type="Gene3D" id="3.30.160.60">
    <property type="entry name" value="Classic Zinc Finger"/>
    <property type="match status" value="5"/>
</dbReference>
<feature type="domain" description="C2H2-type" evidence="6">
    <location>
        <begin position="152"/>
        <end position="179"/>
    </location>
</feature>
<feature type="domain" description="C2H2-type" evidence="6">
    <location>
        <begin position="210"/>
        <end position="234"/>
    </location>
</feature>
<feature type="domain" description="C2H2-type" evidence="6">
    <location>
        <begin position="365"/>
        <end position="392"/>
    </location>
</feature>
<dbReference type="AlphaFoldDB" id="A0A3Q0IQQ2"/>
<dbReference type="PROSITE" id="PS00028">
    <property type="entry name" value="ZINC_FINGER_C2H2_1"/>
    <property type="match status" value="2"/>
</dbReference>
<feature type="domain" description="C2H2-type" evidence="6">
    <location>
        <begin position="443"/>
        <end position="470"/>
    </location>
</feature>
<dbReference type="FunFam" id="3.30.160.60:FF:000446">
    <property type="entry name" value="Zinc finger protein"/>
    <property type="match status" value="1"/>
</dbReference>
<evidence type="ECO:0000256" key="3">
    <source>
        <dbReference type="ARBA" id="ARBA00022771"/>
    </source>
</evidence>
<keyword evidence="2" id="KW-0677">Repeat</keyword>
<feature type="domain" description="C2H2-type" evidence="6">
    <location>
        <begin position="576"/>
        <end position="603"/>
    </location>
</feature>
<dbReference type="PROSITE" id="PS50157">
    <property type="entry name" value="ZINC_FINGER_C2H2_2"/>
    <property type="match status" value="8"/>
</dbReference>
<dbReference type="GO" id="GO:0006355">
    <property type="term" value="P:regulation of DNA-templated transcription"/>
    <property type="evidence" value="ECO:0007669"/>
    <property type="project" value="UniProtKB-ARBA"/>
</dbReference>
<dbReference type="InterPro" id="IPR013087">
    <property type="entry name" value="Znf_C2H2_type"/>
</dbReference>
<dbReference type="PANTHER" id="PTHR24379">
    <property type="entry name" value="KRAB AND ZINC FINGER DOMAIN-CONTAINING"/>
    <property type="match status" value="1"/>
</dbReference>
<dbReference type="PaxDb" id="121845-A0A3Q0IQQ2"/>
<dbReference type="GeneID" id="103505965"/>
<evidence type="ECO:0000256" key="5">
    <source>
        <dbReference type="PROSITE-ProRule" id="PRU00042"/>
    </source>
</evidence>
<evidence type="ECO:0000313" key="8">
    <source>
        <dbReference type="RefSeq" id="XP_026676953.1"/>
    </source>
</evidence>
<keyword evidence="3 5" id="KW-0863">Zinc-finger</keyword>
<accession>A0A3Q0IQQ2</accession>
<evidence type="ECO:0000259" key="6">
    <source>
        <dbReference type="PROSITE" id="PS50157"/>
    </source>
</evidence>
<dbReference type="GO" id="GO:0008270">
    <property type="term" value="F:zinc ion binding"/>
    <property type="evidence" value="ECO:0007669"/>
    <property type="project" value="UniProtKB-KW"/>
</dbReference>
<evidence type="ECO:0000256" key="1">
    <source>
        <dbReference type="ARBA" id="ARBA00022723"/>
    </source>
</evidence>
<dbReference type="SMART" id="SM00355">
    <property type="entry name" value="ZnF_C2H2"/>
    <property type="match status" value="10"/>
</dbReference>
<dbReference type="KEGG" id="dci:103505965"/>
<dbReference type="SUPFAM" id="SSF57667">
    <property type="entry name" value="beta-beta-alpha zinc fingers"/>
    <property type="match status" value="3"/>
</dbReference>
<dbReference type="STRING" id="121845.A0A3Q0IQQ2"/>
<keyword evidence="1" id="KW-0479">Metal-binding</keyword>
<dbReference type="FunFam" id="3.30.160.60:FF:002343">
    <property type="entry name" value="Zinc finger protein 33A"/>
    <property type="match status" value="1"/>
</dbReference>
<name>A0A3Q0IQQ2_DIACI</name>
<dbReference type="Proteomes" id="UP000079169">
    <property type="component" value="Unplaced"/>
</dbReference>
<keyword evidence="7" id="KW-1185">Reference proteome</keyword>
<organism evidence="7 8">
    <name type="scientific">Diaphorina citri</name>
    <name type="common">Asian citrus psyllid</name>
    <dbReference type="NCBI Taxonomy" id="121845"/>
    <lineage>
        <taxon>Eukaryota</taxon>
        <taxon>Metazoa</taxon>
        <taxon>Ecdysozoa</taxon>
        <taxon>Arthropoda</taxon>
        <taxon>Hexapoda</taxon>
        <taxon>Insecta</taxon>
        <taxon>Pterygota</taxon>
        <taxon>Neoptera</taxon>
        <taxon>Paraneoptera</taxon>
        <taxon>Hemiptera</taxon>
        <taxon>Sternorrhyncha</taxon>
        <taxon>Psylloidea</taxon>
        <taxon>Psyllidae</taxon>
        <taxon>Diaphorininae</taxon>
        <taxon>Diaphorina</taxon>
    </lineage>
</organism>
<reference evidence="8" key="1">
    <citation type="submission" date="2025-08" db="UniProtKB">
        <authorList>
            <consortium name="RefSeq"/>
        </authorList>
    </citation>
    <scope>IDENTIFICATION</scope>
</reference>
<protein>
    <submittedName>
        <fullName evidence="8">Zinc finger protein Xfin-like</fullName>
    </submittedName>
</protein>
<dbReference type="PANTHER" id="PTHR24379:SF121">
    <property type="entry name" value="C2H2-TYPE DOMAIN-CONTAINING PROTEIN"/>
    <property type="match status" value="1"/>
</dbReference>
<dbReference type="Pfam" id="PF00096">
    <property type="entry name" value="zf-C2H2"/>
    <property type="match status" value="4"/>
</dbReference>
<sequence length="658" mass="75699">MLDIFSFPEKALVLADRSLKKTSSSTCLESPKSDLSSLSMASSSYVTPMSPSVVLSTTSPISLDGMSSSSTSALVPYQASYARQKYSSTPSPMSLGAMSPSSALVPYQASNIRHKYSCKHCKAYTTYNITEIIYHGKTCTYMLRPNLYKFKYVCYECNFGAYQIAHLKRHIYTHTGEKPYNCMYCSYSSTHKYNIQKHIKVHTSKCEKQFPCLYCKMRFDTSFDLLKHMTCIHSTFSLDCSKSTMNTICPTFIIFSDAFSLSQASNQYFQCVRFVHTHYFPELVLVKSASSFFRNDQFDSPQTCIHCHLFQTLDLKQLLAHCKVCPLDRPSESSHRFMCYACAYHTYDSGHMRRHIMAHNALKPYWCPYCNYSSVQHAHLKRHLRKHLNKHFLDTQTMCLSTLYPFFESVEKYYNCNTCTRRYKNPESLWRHRKYECPLCSYYNCNTCTRRYKNPESLWRHRKYECNKEPQFACYYCSYKAKQKSTLLNHGFLSLVDLCTINPSSVIHVTDLSPLAGDEDSSGLLSGQDKASPGPPPADVTCLHCSLTTPCVMKDMIRHGRLCEFNSVVTSAKLQFLCLFCSYVATARIAIKNHLSSHLGWKPYKCPHCDHCFTQKVVLQRHLLTHTGEKPFACHLCPYRASRKYYITAHLNSYHGND</sequence>